<accession>A0A517YJP6</accession>
<dbReference type="EMBL" id="CP036274">
    <property type="protein sequence ID" value="QDU30445.1"/>
    <property type="molecule type" value="Genomic_DNA"/>
</dbReference>
<dbReference type="KEGG" id="aagg:ETAA8_55850"/>
<dbReference type="InterPro" id="IPR012349">
    <property type="entry name" value="Split_barrel_FMN-bd"/>
</dbReference>
<dbReference type="RefSeq" id="WP_145095913.1">
    <property type="nucleotide sequence ID" value="NZ_CP036274.1"/>
</dbReference>
<dbReference type="Gene3D" id="1.20.58.290">
    <property type="entry name" value="Hypothetical membrane protein ta0354_69_121"/>
    <property type="match status" value="1"/>
</dbReference>
<dbReference type="Gene3D" id="2.30.110.10">
    <property type="entry name" value="Electron Transport, Fmn-binding Protein, Chain A"/>
    <property type="match status" value="1"/>
</dbReference>
<dbReference type="Proteomes" id="UP000315017">
    <property type="component" value="Chromosome"/>
</dbReference>
<evidence type="ECO:0000313" key="4">
    <source>
        <dbReference type="Proteomes" id="UP000315017"/>
    </source>
</evidence>
<dbReference type="AlphaFoldDB" id="A0A517YJP6"/>
<evidence type="ECO:0000259" key="2">
    <source>
        <dbReference type="Pfam" id="PF20766"/>
    </source>
</evidence>
<dbReference type="InterPro" id="IPR007386">
    <property type="entry name" value="DUF447_N"/>
</dbReference>
<reference evidence="3 4" key="1">
    <citation type="submission" date="2019-02" db="EMBL/GenBank/DDBJ databases">
        <title>Deep-cultivation of Planctomycetes and their phenomic and genomic characterization uncovers novel biology.</title>
        <authorList>
            <person name="Wiegand S."/>
            <person name="Jogler M."/>
            <person name="Boedeker C."/>
            <person name="Pinto D."/>
            <person name="Vollmers J."/>
            <person name="Rivas-Marin E."/>
            <person name="Kohn T."/>
            <person name="Peeters S.H."/>
            <person name="Heuer A."/>
            <person name="Rast P."/>
            <person name="Oberbeckmann S."/>
            <person name="Bunk B."/>
            <person name="Jeske O."/>
            <person name="Meyerdierks A."/>
            <person name="Storesund J.E."/>
            <person name="Kallscheuer N."/>
            <person name="Luecker S."/>
            <person name="Lage O.M."/>
            <person name="Pohl T."/>
            <person name="Merkel B.J."/>
            <person name="Hornburger P."/>
            <person name="Mueller R.-W."/>
            <person name="Bruemmer F."/>
            <person name="Labrenz M."/>
            <person name="Spormann A.M."/>
            <person name="Op den Camp H."/>
            <person name="Overmann J."/>
            <person name="Amann R."/>
            <person name="Jetten M.S.M."/>
            <person name="Mascher T."/>
            <person name="Medema M.H."/>
            <person name="Devos D.P."/>
            <person name="Kaster A.-K."/>
            <person name="Ovreas L."/>
            <person name="Rohde M."/>
            <person name="Galperin M.Y."/>
            <person name="Jogler C."/>
        </authorList>
    </citation>
    <scope>NUCLEOTIDE SEQUENCE [LARGE SCALE GENOMIC DNA]</scope>
    <source>
        <strain evidence="3 4">ETA_A8</strain>
    </source>
</reference>
<feature type="domain" description="DUF447" evidence="1">
    <location>
        <begin position="14"/>
        <end position="127"/>
    </location>
</feature>
<feature type="domain" description="DUF447" evidence="2">
    <location>
        <begin position="136"/>
        <end position="187"/>
    </location>
</feature>
<name>A0A517YJP6_9BACT</name>
<dbReference type="Pfam" id="PF04289">
    <property type="entry name" value="DUF447_N"/>
    <property type="match status" value="1"/>
</dbReference>
<evidence type="ECO:0000259" key="1">
    <source>
        <dbReference type="Pfam" id="PF04289"/>
    </source>
</evidence>
<evidence type="ECO:0000313" key="3">
    <source>
        <dbReference type="EMBL" id="QDU30445.1"/>
    </source>
</evidence>
<sequence length="197" mass="21961">MEPTQTDRLIVEGLVLTTAADGSPHLAPMGPQVDRQFQSFTLRPFCTSQTFANFERTRTAVFHVTDNVELIARSAIGRMVQLPEYQTIDVSPGYALADCCRWFALRATTADLGPPRATFHCEVIQSQHVRDWFGFNRAKHAVVEAAILATRIGILPAADIRTEMARLESLVQKTAGEQERIGWELLCAHIQGKLEPE</sequence>
<dbReference type="InterPro" id="IPR049288">
    <property type="entry name" value="DUF447_C"/>
</dbReference>
<organism evidence="3 4">
    <name type="scientific">Anatilimnocola aggregata</name>
    <dbReference type="NCBI Taxonomy" id="2528021"/>
    <lineage>
        <taxon>Bacteria</taxon>
        <taxon>Pseudomonadati</taxon>
        <taxon>Planctomycetota</taxon>
        <taxon>Planctomycetia</taxon>
        <taxon>Pirellulales</taxon>
        <taxon>Pirellulaceae</taxon>
        <taxon>Anatilimnocola</taxon>
    </lineage>
</organism>
<gene>
    <name evidence="3" type="ORF">ETAA8_55850</name>
</gene>
<protein>
    <recommendedName>
        <fullName evidence="5">DUF447 family protein</fullName>
    </recommendedName>
</protein>
<keyword evidence="4" id="KW-1185">Reference proteome</keyword>
<proteinExistence type="predicted"/>
<dbReference type="OrthoDB" id="2112021at2"/>
<dbReference type="Pfam" id="PF20766">
    <property type="entry name" value="DUF447_C"/>
    <property type="match status" value="1"/>
</dbReference>
<dbReference type="SUPFAM" id="SSF50475">
    <property type="entry name" value="FMN-binding split barrel"/>
    <property type="match status" value="1"/>
</dbReference>
<evidence type="ECO:0008006" key="5">
    <source>
        <dbReference type="Google" id="ProtNLM"/>
    </source>
</evidence>